<dbReference type="OrthoDB" id="2396061at2759"/>
<evidence type="ECO:0000313" key="3">
    <source>
        <dbReference type="Proteomes" id="UP000749646"/>
    </source>
</evidence>
<feature type="non-terminal residue" evidence="2">
    <location>
        <position position="333"/>
    </location>
</feature>
<dbReference type="Proteomes" id="UP000749646">
    <property type="component" value="Unassembled WGS sequence"/>
</dbReference>
<protein>
    <recommendedName>
        <fullName evidence="1">F-box domain-containing protein</fullName>
    </recommendedName>
</protein>
<dbReference type="AlphaFoldDB" id="A0A9P6LS94"/>
<evidence type="ECO:0000313" key="2">
    <source>
        <dbReference type="EMBL" id="KAF9925105.1"/>
    </source>
</evidence>
<gene>
    <name evidence="2" type="ORF">BGZ65_007959</name>
</gene>
<comment type="caution">
    <text evidence="2">The sequence shown here is derived from an EMBL/GenBank/DDBJ whole genome shotgun (WGS) entry which is preliminary data.</text>
</comment>
<dbReference type="Pfam" id="PF12937">
    <property type="entry name" value="F-box-like"/>
    <property type="match status" value="1"/>
</dbReference>
<evidence type="ECO:0000259" key="1">
    <source>
        <dbReference type="Pfam" id="PF12937"/>
    </source>
</evidence>
<organism evidence="2 3">
    <name type="scientific">Modicella reniformis</name>
    <dbReference type="NCBI Taxonomy" id="1440133"/>
    <lineage>
        <taxon>Eukaryota</taxon>
        <taxon>Fungi</taxon>
        <taxon>Fungi incertae sedis</taxon>
        <taxon>Mucoromycota</taxon>
        <taxon>Mortierellomycotina</taxon>
        <taxon>Mortierellomycetes</taxon>
        <taxon>Mortierellales</taxon>
        <taxon>Mortierellaceae</taxon>
        <taxon>Modicella</taxon>
    </lineage>
</organism>
<accession>A0A9P6LS94</accession>
<proteinExistence type="predicted"/>
<sequence length="333" mass="39444">MLDIPELNKLICQQLNKHDLTQCARVNKKWHGNVIPHLWRDINFKWDREENTQVRQKKAFRRVVLEDYLMEQQQQQQGEEHSSMDQHTQGQSSFSLSTLKKYGPWIQTLPTPEHLLLCFNPQRVSTRSLRSSTRQVIEPTALELVRHLYQHCPFFQVPMLPLSTIEEHISDDILKTIEEFVLPRVHTLVLTTHPHNRSELWRLQYMLDRCSSIVELYLNIDISYTEDEKNDNEEEQQQEEHKVWPKLKILSLRKCYDKSQAKVFWPWLWKRCGHVEGLEVGEIGGLVQSLADGMLDHMPKLSDITLGRLYWTHYDLTDKAVATLLSDSRKEWK</sequence>
<feature type="domain" description="F-box" evidence="1">
    <location>
        <begin position="10"/>
        <end position="44"/>
    </location>
</feature>
<dbReference type="InterPro" id="IPR001810">
    <property type="entry name" value="F-box_dom"/>
</dbReference>
<reference evidence="2" key="1">
    <citation type="journal article" date="2020" name="Fungal Divers.">
        <title>Resolving the Mortierellaceae phylogeny through synthesis of multi-gene phylogenetics and phylogenomics.</title>
        <authorList>
            <person name="Vandepol N."/>
            <person name="Liber J."/>
            <person name="Desiro A."/>
            <person name="Na H."/>
            <person name="Kennedy M."/>
            <person name="Barry K."/>
            <person name="Grigoriev I.V."/>
            <person name="Miller A.N."/>
            <person name="O'Donnell K."/>
            <person name="Stajich J.E."/>
            <person name="Bonito G."/>
        </authorList>
    </citation>
    <scope>NUCLEOTIDE SEQUENCE</scope>
    <source>
        <strain evidence="2">MES-2147</strain>
    </source>
</reference>
<dbReference type="EMBL" id="JAAAHW010010523">
    <property type="protein sequence ID" value="KAF9925105.1"/>
    <property type="molecule type" value="Genomic_DNA"/>
</dbReference>
<keyword evidence="3" id="KW-1185">Reference proteome</keyword>
<name>A0A9P6LS94_9FUNG</name>